<keyword evidence="1" id="KW-0472">Membrane</keyword>
<dbReference type="InterPro" id="IPR021047">
    <property type="entry name" value="Mannosyltransferase_CMT1"/>
</dbReference>
<keyword evidence="2" id="KW-0808">Transferase</keyword>
<dbReference type="RefSeq" id="XP_018186462.1">
    <property type="nucleotide sequence ID" value="XM_018336265.1"/>
</dbReference>
<protein>
    <submittedName>
        <fullName evidence="2">Glycosyltransferase family 69 protein</fullName>
    </submittedName>
</protein>
<dbReference type="Proteomes" id="UP000076632">
    <property type="component" value="Unassembled WGS sequence"/>
</dbReference>
<proteinExistence type="predicted"/>
<keyword evidence="1" id="KW-1133">Transmembrane helix</keyword>
<dbReference type="GeneID" id="28901402"/>
<dbReference type="OrthoDB" id="262547at2759"/>
<keyword evidence="3" id="KW-1185">Reference proteome</keyword>
<dbReference type="EMBL" id="KV407462">
    <property type="protein sequence ID" value="KZF20907.1"/>
    <property type="molecule type" value="Genomic_DNA"/>
</dbReference>
<keyword evidence="1" id="KW-0812">Transmembrane</keyword>
<dbReference type="PANTHER" id="PTHR34144:SF7">
    <property type="entry name" value="EXPORT PROTEIN (CAP59), PUTATIVE (AFU_ORTHOLOGUE AFUA_7G05020)-RELATED"/>
    <property type="match status" value="1"/>
</dbReference>
<accession>A0A165FFA4</accession>
<gene>
    <name evidence="2" type="ORF">L228DRAFT_284817</name>
</gene>
<evidence type="ECO:0000313" key="2">
    <source>
        <dbReference type="EMBL" id="KZF20907.1"/>
    </source>
</evidence>
<dbReference type="InParanoid" id="A0A165FFA4"/>
<dbReference type="GO" id="GO:0016740">
    <property type="term" value="F:transferase activity"/>
    <property type="evidence" value="ECO:0007669"/>
    <property type="project" value="UniProtKB-KW"/>
</dbReference>
<dbReference type="Pfam" id="PF11735">
    <property type="entry name" value="CAP59_mtransfer"/>
    <property type="match status" value="1"/>
</dbReference>
<feature type="transmembrane region" description="Helical" evidence="1">
    <location>
        <begin position="14"/>
        <end position="33"/>
    </location>
</feature>
<dbReference type="AlphaFoldDB" id="A0A165FFA4"/>
<reference evidence="2 3" key="1">
    <citation type="journal article" date="2016" name="Fungal Biol.">
        <title>The genome of Xylona heveae provides a window into fungal endophytism.</title>
        <authorList>
            <person name="Gazis R."/>
            <person name="Kuo A."/>
            <person name="Riley R."/>
            <person name="LaButti K."/>
            <person name="Lipzen A."/>
            <person name="Lin J."/>
            <person name="Amirebrahimi M."/>
            <person name="Hesse C.N."/>
            <person name="Spatafora J.W."/>
            <person name="Henrissat B."/>
            <person name="Hainaut M."/>
            <person name="Grigoriev I.V."/>
            <person name="Hibbett D.S."/>
        </authorList>
    </citation>
    <scope>NUCLEOTIDE SEQUENCE [LARGE SCALE GENOMIC DNA]</scope>
    <source>
        <strain evidence="2 3">TC161</strain>
    </source>
</reference>
<dbReference type="PANTHER" id="PTHR34144">
    <property type="entry name" value="CHROMOSOME 8, WHOLE GENOME SHOTGUN SEQUENCE"/>
    <property type="match status" value="1"/>
</dbReference>
<dbReference type="OMA" id="YIASMHW"/>
<dbReference type="STRING" id="1328760.A0A165FFA4"/>
<evidence type="ECO:0000313" key="3">
    <source>
        <dbReference type="Proteomes" id="UP000076632"/>
    </source>
</evidence>
<organism evidence="2 3">
    <name type="scientific">Xylona heveae (strain CBS 132557 / TC161)</name>
    <dbReference type="NCBI Taxonomy" id="1328760"/>
    <lineage>
        <taxon>Eukaryota</taxon>
        <taxon>Fungi</taxon>
        <taxon>Dikarya</taxon>
        <taxon>Ascomycota</taxon>
        <taxon>Pezizomycotina</taxon>
        <taxon>Xylonomycetes</taxon>
        <taxon>Xylonales</taxon>
        <taxon>Xylonaceae</taxon>
        <taxon>Xylona</taxon>
    </lineage>
</organism>
<evidence type="ECO:0000256" key="1">
    <source>
        <dbReference type="SAM" id="Phobius"/>
    </source>
</evidence>
<sequence>MVSARLRRSTKSRLLRIALIISLIWSLVEVVIIRRELALQDQLQNHRIQAFDGRHHKIYIASEHWNNEAVLRESWNAALVDLTKMLGPQNVYVSIYESGSWDNTKDALRELDTELERLSVPRNITLDEHTHEDEISRPPGTSGWIDTPRGKKELRRVPYLSKIRNLTLRKLHELAQSGETFDRVLFLNDVVFTTQDIMALLATNDGQYAAACSLDFAKPPTYYDTFALRDSQGHETVMQTWPYFRSRASRTAIKYGQLVPVSSCWNGIVAMDARPFIDLDPPLQFRGIPDSLARAHLEGSECCLIHADNGLSSSAGVWLNPNVRVGYRRAAYDAVHPLNGEAWVSAWQVFTGLWQNRIRRWTTTTRFKSWTVGRRVKEWEKLHPDEQEPGEFCLINEMQVLVENGWAHV</sequence>
<name>A0A165FFA4_XYLHT</name>